<evidence type="ECO:0008006" key="7">
    <source>
        <dbReference type="Google" id="ProtNLM"/>
    </source>
</evidence>
<dbReference type="CTD" id="6755970"/>
<evidence type="ECO:0000256" key="4">
    <source>
        <dbReference type="SAM" id="MobiDB-lite"/>
    </source>
</evidence>
<organism evidence="5 6">
    <name type="scientific">Trichoplax adhaerens</name>
    <name type="common">Trichoplax reptans</name>
    <dbReference type="NCBI Taxonomy" id="10228"/>
    <lineage>
        <taxon>Eukaryota</taxon>
        <taxon>Metazoa</taxon>
        <taxon>Placozoa</taxon>
        <taxon>Uniplacotomia</taxon>
        <taxon>Trichoplacea</taxon>
        <taxon>Trichoplacidae</taxon>
        <taxon>Trichoplax</taxon>
    </lineage>
</organism>
<dbReference type="InterPro" id="IPR003591">
    <property type="entry name" value="Leu-rich_rpt_typical-subtyp"/>
</dbReference>
<dbReference type="RefSeq" id="XP_002114585.1">
    <property type="nucleotide sequence ID" value="XM_002114549.1"/>
</dbReference>
<dbReference type="InterPro" id="IPR001611">
    <property type="entry name" value="Leu-rich_rpt"/>
</dbReference>
<feature type="compositionally biased region" description="Low complexity" evidence="4">
    <location>
        <begin position="219"/>
        <end position="230"/>
    </location>
</feature>
<dbReference type="PROSITE" id="PS51450">
    <property type="entry name" value="LRR"/>
    <property type="match status" value="1"/>
</dbReference>
<gene>
    <name evidence="5" type="ORF">TRIADDRAFT_58570</name>
</gene>
<dbReference type="SMART" id="SM00369">
    <property type="entry name" value="LRR_TYP"/>
    <property type="match status" value="3"/>
</dbReference>
<dbReference type="FunCoup" id="B3S324">
    <property type="interactions" value="288"/>
</dbReference>
<dbReference type="eggNOG" id="KOG0620">
    <property type="taxonomic scope" value="Eukaryota"/>
</dbReference>
<dbReference type="OMA" id="SHMIVEI"/>
<feature type="region of interest" description="Disordered" evidence="4">
    <location>
        <begin position="216"/>
        <end position="253"/>
    </location>
</feature>
<sequence>MAAINGDHIQHLIQKCKVDGSISIDLSQMNITRISDELLSLDHIEQLYLEGNKLLALPDDFFDRLPSLRWLDLRNNQLQSIPSSIGNHKTLTNLLLSGNLLTELPVELGNLTTMEGINFNNNPLSFPPTEIQQQGIQGILQYMKEILREKQKTQETTTDNEQDEEKNVPSLPLGLDHSDGKAEDEITENSDKMTDFEAIAENLTFGIGQLMHQSGNGYGSANSNSKSDSSQGKPINIKHSSAGRTKSNPMVGEKQVTINKIQKKIKEDEHSWMQKRDNQQREHELQKLKSKNTLRDWRQEGKRLQRNKQMAAAMNPEATKASVSPPYGIHENPTRVDNTQQEAEAKPVTKKSLLSKLEDRIKSHTIHLNRKFGQHQSASEELAEAERNLNIAQQHQRELQKVKAADDEFMAYNPVA</sequence>
<dbReference type="GeneID" id="6755970"/>
<evidence type="ECO:0000313" key="5">
    <source>
        <dbReference type="EMBL" id="EDV22719.1"/>
    </source>
</evidence>
<dbReference type="SMART" id="SM00364">
    <property type="entry name" value="LRR_BAC"/>
    <property type="match status" value="3"/>
</dbReference>
<evidence type="ECO:0000256" key="1">
    <source>
        <dbReference type="ARBA" id="ARBA00022614"/>
    </source>
</evidence>
<reference evidence="5 6" key="1">
    <citation type="journal article" date="2008" name="Nature">
        <title>The Trichoplax genome and the nature of placozoans.</title>
        <authorList>
            <person name="Srivastava M."/>
            <person name="Begovic E."/>
            <person name="Chapman J."/>
            <person name="Putnam N.H."/>
            <person name="Hellsten U."/>
            <person name="Kawashima T."/>
            <person name="Kuo A."/>
            <person name="Mitros T."/>
            <person name="Salamov A."/>
            <person name="Carpenter M.L."/>
            <person name="Signorovitch A.Y."/>
            <person name="Moreno M.A."/>
            <person name="Kamm K."/>
            <person name="Grimwood J."/>
            <person name="Schmutz J."/>
            <person name="Shapiro H."/>
            <person name="Grigoriev I.V."/>
            <person name="Buss L.W."/>
            <person name="Schierwater B."/>
            <person name="Dellaporta S.L."/>
            <person name="Rokhsar D.S."/>
        </authorList>
    </citation>
    <scope>NUCLEOTIDE SEQUENCE [LARGE SCALE GENOMIC DNA]</scope>
    <source>
        <strain evidence="5 6">Grell-BS-1999</strain>
    </source>
</reference>
<dbReference type="KEGG" id="tad:TRIADDRAFT_58570"/>
<evidence type="ECO:0000256" key="2">
    <source>
        <dbReference type="ARBA" id="ARBA00022737"/>
    </source>
</evidence>
<feature type="region of interest" description="Disordered" evidence="4">
    <location>
        <begin position="306"/>
        <end position="349"/>
    </location>
</feature>
<accession>B3S324</accession>
<name>B3S324_TRIAD</name>
<feature type="compositionally biased region" description="Basic and acidic residues" evidence="4">
    <location>
        <begin position="176"/>
        <end position="190"/>
    </location>
</feature>
<dbReference type="Proteomes" id="UP000009022">
    <property type="component" value="Unassembled WGS sequence"/>
</dbReference>
<dbReference type="OrthoDB" id="2021138at2759"/>
<dbReference type="AlphaFoldDB" id="B3S324"/>
<feature type="coiled-coil region" evidence="3">
    <location>
        <begin position="368"/>
        <end position="402"/>
    </location>
</feature>
<feature type="region of interest" description="Disordered" evidence="4">
    <location>
        <begin position="151"/>
        <end position="190"/>
    </location>
</feature>
<keyword evidence="1" id="KW-0433">Leucine-rich repeat</keyword>
<proteinExistence type="predicted"/>
<dbReference type="EMBL" id="DS985248">
    <property type="protein sequence ID" value="EDV22719.1"/>
    <property type="molecule type" value="Genomic_DNA"/>
</dbReference>
<dbReference type="STRING" id="10228.B3S324"/>
<dbReference type="PANTHER" id="PTHR48051:SF1">
    <property type="entry name" value="RAS SUPPRESSOR PROTEIN 1"/>
    <property type="match status" value="1"/>
</dbReference>
<dbReference type="Gene3D" id="3.80.10.10">
    <property type="entry name" value="Ribonuclease Inhibitor"/>
    <property type="match status" value="1"/>
</dbReference>
<keyword evidence="2" id="KW-0677">Repeat</keyword>
<protein>
    <recommendedName>
        <fullName evidence="7">Leucine-rich repeat-containing protein 27</fullName>
    </recommendedName>
</protein>
<evidence type="ECO:0000256" key="3">
    <source>
        <dbReference type="SAM" id="Coils"/>
    </source>
</evidence>
<dbReference type="Pfam" id="PF13855">
    <property type="entry name" value="LRR_8"/>
    <property type="match status" value="1"/>
</dbReference>
<feature type="region of interest" description="Disordered" evidence="4">
    <location>
        <begin position="267"/>
        <end position="289"/>
    </location>
</feature>
<evidence type="ECO:0000313" key="6">
    <source>
        <dbReference type="Proteomes" id="UP000009022"/>
    </source>
</evidence>
<dbReference type="SUPFAM" id="SSF52058">
    <property type="entry name" value="L domain-like"/>
    <property type="match status" value="1"/>
</dbReference>
<feature type="compositionally biased region" description="Polar residues" evidence="4">
    <location>
        <begin position="238"/>
        <end position="248"/>
    </location>
</feature>
<dbReference type="HOGENOM" id="CLU_661111_0_0_1"/>
<keyword evidence="3" id="KW-0175">Coiled coil</keyword>
<dbReference type="InterPro" id="IPR032675">
    <property type="entry name" value="LRR_dom_sf"/>
</dbReference>
<dbReference type="InterPro" id="IPR050216">
    <property type="entry name" value="LRR_domain-containing"/>
</dbReference>
<dbReference type="InParanoid" id="B3S324"/>
<keyword evidence="6" id="KW-1185">Reference proteome</keyword>
<dbReference type="PANTHER" id="PTHR48051">
    <property type="match status" value="1"/>
</dbReference>
<dbReference type="PhylomeDB" id="B3S324"/>